<dbReference type="InterPro" id="IPR015943">
    <property type="entry name" value="WD40/YVTN_repeat-like_dom_sf"/>
</dbReference>
<evidence type="ECO:0000259" key="8">
    <source>
        <dbReference type="Pfam" id="PF23385"/>
    </source>
</evidence>
<feature type="domain" description="IF140/IFT172/WDR19 TPR" evidence="10">
    <location>
        <begin position="771"/>
        <end position="1250"/>
    </location>
</feature>
<dbReference type="EMBL" id="HBUF01365791">
    <property type="protein sequence ID" value="CAG6723489.1"/>
    <property type="molecule type" value="Transcribed_RNA"/>
</dbReference>
<dbReference type="InterPro" id="IPR056155">
    <property type="entry name" value="Beta-prop_IFT140_2nd"/>
</dbReference>
<evidence type="ECO:0000256" key="6">
    <source>
        <dbReference type="ARBA" id="ARBA00023273"/>
    </source>
</evidence>
<accession>A0A8D8VGN3</accession>
<evidence type="ECO:0000259" key="10">
    <source>
        <dbReference type="Pfam" id="PF24762"/>
    </source>
</evidence>
<sequence>MSIYFDYKVKLSQDPIEVVTVGWHATLPLLAVGINTDVSGTVAGAVYICDELGDPLSDVTPPLIAGSKQCVLCWHPTRKLLVAGWSNGVQRGWLGGSEWLSMVNVHSAAILQLQCSQLGTRLASLDESGLLSCWQCQGGTQVPSLLFKLSLLGEPSCLSFLNAAPGLDVSDLARRAVAGDARALDMFSAWRPRTGGRRPGPGLQTDATGLFVGTLAGNIYHVSGSGVHVDVLSNESPVRCLLHHPTQPVLIVLTQGPVIGHYISDSDGALTEVTKVKLNGVRNETSLVWAGNSSLAFPTQEFRVRLWEIDTGESYLLHGGGTEEITSPLAAQWMTSVSYSGGKSKPEFYFLTSVSYSGEKKLLCAGSNQGNIVIWRRCNGQDSKWEEVATCTVQSIVKQTDFINTSLAVNANSAVFILREHAMCAHYSDKVSAVQTSASRLTITSVGDNTSVSLSTELSTEFQVAGVVVSKQNVVVWSGKTVAVYRLDISDSTGLTISALGSFCCECERILIYEQSLLVLSLAGDVTLHTLQGTVKQSLSHDGQVLCMDMNGHCVATATISAHLYVWDLARREAKLVTSPKDLTPLIPNLGEVMQCRINANATQVSLTVAYTSLLPSPTLHVYLLDVGEMHDFTYDTSDQTEAVNSTNEIPRFITNHYWDAHEPNILVVEGRIVQDGGERKEIPSAPPTAVLTCFHVSPEHGLLSLETSRPMGQTFLSLLGVQAPHYITLNKPSKQVQAETVTMRDFDGIQCVDDVTRSAVINFSYYLNTGNLDQAFKSIASITSSSVWTSLARMCVQTRRLDVARVCLGNMRDVRGLWVLRLAQDEPQLEARVAALAIHLQLYSEAESLYKSCGRYDLLNKLYQRRGMWEEAIEVAETNDRINLKNTYHRYGKSLELKGDIDRAIRNFEKAETHRTHVPRMLLDNPDKLEKYIAQSKDPVLLKWWAQYVESTEDMSLAMKYYEEARDYLSMVRVLCFLQDFDRAAQLANSSGDSSAAYHLARQYENNGQFEEAIHFYTVAGSCGNAIRLCKEQAMDDQLWNLALSAGPGEQIEAATYLEGIEPDKAVLLYHKAGALHKALDLAFKCGQMDAIESIASELNAESDLDLLMKAANYLSRREHYDRAVHLYAIARRYDTAVNLIQTKHVTLTEPLADIIVPSESDDQRLTVLSQLGNVAAMQANYHLATKLFTQAGDKIKAMKCLLKSGDTDKIIFFAGVSRQKEIYVMAGNYLQTEDWKSKPDLLKSIIGFYTKGKAPHLLANFYVSCAQVEIDEHGNYEKGLGALHEARRCLLKHEDSVHAALKQSVEKKITEVDKYLEMKRLFDKDEGSNALLLSRQLLTSPLTMVRLGDVFSQMIENGARQQDWATTRALVLELQKRLPQENLTYYVAPDLLSQLGIVSRSEEQRTESALEIEEEIPEDIPA</sequence>
<dbReference type="Pfam" id="PF23385">
    <property type="entry name" value="Beta-prop_IFT140_2nd"/>
    <property type="match status" value="1"/>
</dbReference>
<dbReference type="Gene3D" id="1.25.40.470">
    <property type="match status" value="2"/>
</dbReference>
<dbReference type="Pfam" id="PF24762">
    <property type="entry name" value="TPR_IF140-IFT172"/>
    <property type="match status" value="1"/>
</dbReference>
<dbReference type="InterPro" id="IPR036322">
    <property type="entry name" value="WD40_repeat_dom_sf"/>
</dbReference>
<keyword evidence="5" id="KW-0969">Cilium</keyword>
<dbReference type="Pfam" id="PF24760">
    <property type="entry name" value="TPR_IF140_C"/>
    <property type="match status" value="1"/>
</dbReference>
<evidence type="ECO:0000256" key="2">
    <source>
        <dbReference type="ARBA" id="ARBA00022574"/>
    </source>
</evidence>
<dbReference type="GO" id="GO:0036064">
    <property type="term" value="C:ciliary basal body"/>
    <property type="evidence" value="ECO:0007669"/>
    <property type="project" value="TreeGrafter"/>
</dbReference>
<evidence type="ECO:0000256" key="3">
    <source>
        <dbReference type="ARBA" id="ARBA00022737"/>
    </source>
</evidence>
<dbReference type="SMART" id="SM00320">
    <property type="entry name" value="WD40"/>
    <property type="match status" value="3"/>
</dbReference>
<evidence type="ECO:0000256" key="1">
    <source>
        <dbReference type="ARBA" id="ARBA00004138"/>
    </source>
</evidence>
<dbReference type="InterPro" id="IPR011990">
    <property type="entry name" value="TPR-like_helical_dom_sf"/>
</dbReference>
<evidence type="ECO:0000313" key="11">
    <source>
        <dbReference type="EMBL" id="CAG6723489.1"/>
    </source>
</evidence>
<dbReference type="InterPro" id="IPR056168">
    <property type="entry name" value="TPR_IF140/IFT172/WDR19"/>
</dbReference>
<comment type="subcellular location">
    <subcellularLocation>
        <location evidence="1">Cell projection</location>
        <location evidence="1">Cilium</location>
    </subcellularLocation>
</comment>
<dbReference type="GO" id="GO:0035721">
    <property type="term" value="P:intraciliary retrograde transport"/>
    <property type="evidence" value="ECO:0007669"/>
    <property type="project" value="TreeGrafter"/>
</dbReference>
<evidence type="ECO:0000259" key="7">
    <source>
        <dbReference type="Pfam" id="PF23383"/>
    </source>
</evidence>
<dbReference type="InterPro" id="IPR056154">
    <property type="entry name" value="Beta-prop_IFT140_1st"/>
</dbReference>
<evidence type="ECO:0000256" key="4">
    <source>
        <dbReference type="ARBA" id="ARBA00022803"/>
    </source>
</evidence>
<keyword evidence="6" id="KW-0966">Cell projection</keyword>
<dbReference type="GO" id="GO:0030991">
    <property type="term" value="C:intraciliary transport particle A"/>
    <property type="evidence" value="ECO:0007669"/>
    <property type="project" value="TreeGrafter"/>
</dbReference>
<dbReference type="PANTHER" id="PTHR15722">
    <property type="entry name" value="IFT140/172-RELATED"/>
    <property type="match status" value="1"/>
</dbReference>
<dbReference type="InterPro" id="IPR001680">
    <property type="entry name" value="WD40_rpt"/>
</dbReference>
<organism evidence="11">
    <name type="scientific">Cacopsylla melanoneura</name>
    <dbReference type="NCBI Taxonomy" id="428564"/>
    <lineage>
        <taxon>Eukaryota</taxon>
        <taxon>Metazoa</taxon>
        <taxon>Ecdysozoa</taxon>
        <taxon>Arthropoda</taxon>
        <taxon>Hexapoda</taxon>
        <taxon>Insecta</taxon>
        <taxon>Pterygota</taxon>
        <taxon>Neoptera</taxon>
        <taxon>Paraneoptera</taxon>
        <taxon>Hemiptera</taxon>
        <taxon>Sternorrhyncha</taxon>
        <taxon>Psylloidea</taxon>
        <taxon>Psyllidae</taxon>
        <taxon>Psyllinae</taxon>
        <taxon>Cacopsylla</taxon>
    </lineage>
</organism>
<evidence type="ECO:0000259" key="9">
    <source>
        <dbReference type="Pfam" id="PF24760"/>
    </source>
</evidence>
<keyword evidence="2" id="KW-0853">WD repeat</keyword>
<dbReference type="Gene3D" id="2.130.10.10">
    <property type="entry name" value="YVTN repeat-like/Quinoprotein amine dehydrogenase"/>
    <property type="match status" value="2"/>
</dbReference>
<dbReference type="SUPFAM" id="SSF50978">
    <property type="entry name" value="WD40 repeat-like"/>
    <property type="match status" value="2"/>
</dbReference>
<dbReference type="InterPro" id="IPR056156">
    <property type="entry name" value="TPR_IF140_C"/>
</dbReference>
<feature type="domain" description="IFT140 second beta-propeller" evidence="8">
    <location>
        <begin position="429"/>
        <end position="732"/>
    </location>
</feature>
<keyword evidence="11" id="KW-0282">Flagellum</keyword>
<keyword evidence="4" id="KW-0802">TPR repeat</keyword>
<dbReference type="GO" id="GO:0005930">
    <property type="term" value="C:axoneme"/>
    <property type="evidence" value="ECO:0007669"/>
    <property type="project" value="TreeGrafter"/>
</dbReference>
<reference evidence="11" key="1">
    <citation type="submission" date="2021-05" db="EMBL/GenBank/DDBJ databases">
        <authorList>
            <person name="Alioto T."/>
            <person name="Alioto T."/>
            <person name="Gomez Garrido J."/>
        </authorList>
    </citation>
    <scope>NUCLEOTIDE SEQUENCE</scope>
</reference>
<dbReference type="Pfam" id="PF23383">
    <property type="entry name" value="Beta-prop_IFT140_1st"/>
    <property type="match status" value="1"/>
</dbReference>
<proteinExistence type="predicted"/>
<evidence type="ECO:0000256" key="5">
    <source>
        <dbReference type="ARBA" id="ARBA00023069"/>
    </source>
</evidence>
<dbReference type="PANTHER" id="PTHR15722:SF7">
    <property type="entry name" value="INTRAFLAGELLAR TRANSPORT PROTEIN 140 HOMOLOG"/>
    <property type="match status" value="1"/>
</dbReference>
<feature type="domain" description="IF140 C-terminal TPR" evidence="9">
    <location>
        <begin position="1259"/>
        <end position="1376"/>
    </location>
</feature>
<dbReference type="FunFam" id="1.25.40.470:FF:000028">
    <property type="entry name" value="Intraflagellar transport protein 140-like protein"/>
    <property type="match status" value="1"/>
</dbReference>
<keyword evidence="3" id="KW-0677">Repeat</keyword>
<feature type="domain" description="IFT140 first beta-propeller" evidence="7">
    <location>
        <begin position="3"/>
        <end position="421"/>
    </location>
</feature>
<protein>
    <submittedName>
        <fullName evidence="11">Intraflagellar transport protein 140 homolog</fullName>
    </submittedName>
</protein>
<dbReference type="SUPFAM" id="SSF48452">
    <property type="entry name" value="TPR-like"/>
    <property type="match status" value="1"/>
</dbReference>
<name>A0A8D8VGN3_9HEMI</name>